<feature type="region of interest" description="Disordered" evidence="1">
    <location>
        <begin position="240"/>
        <end position="324"/>
    </location>
</feature>
<dbReference type="RefSeq" id="XP_018191388.1">
    <property type="nucleotide sequence ID" value="XM_018335860.1"/>
</dbReference>
<sequence>MFDGSTKQKGKETWEVEMINGMDSSKSLKNSEDVVMLARHYVYYEVDGSGKLDYTPIASPEKFLAKYLGGHGPQLKAAWLIPETTGKRLSSIPPIGRRGVFNWLQEKTNEDKNYSWGLIYLRVIKECSNLMRLRRAQITHTKGFYVAIKRQPNYRQNIKEDKDSSQAPELPPDPSTLPPDPYWTRAREISNADFGRPSYYEIPFYLSAPHSHPINVLNQRYDDPYQRPVIEEREVYSMGEIRRQPESTGPSMVERLGVKTPRQSYSTYPRNDILGSRDRDYYMPPRFSRSEKKDFSTYRVGGQQGSDDRRPLHSRERNVHYEDDYIRSPSDRVIFGEDIILQPRQRERDRVNVRSRSRERNPLGAFNTRSRSREHRSLEEKLSRPSSRRVVIRDREGSDESDGGYRTYSGEAGITRAHRSPNTVEFLPEEGFPYSKPPRSPPLSPRRIDPYVGLSDEQIARPVIRRATGASTAGNDVDGVAASDSEAEERPYSPSESEDETAINGTSHV</sequence>
<protein>
    <submittedName>
        <fullName evidence="2">Uncharacterized protein</fullName>
    </submittedName>
</protein>
<accession>A0A165J777</accession>
<dbReference type="EMBL" id="KV407455">
    <property type="protein sequence ID" value="KZF25833.1"/>
    <property type="molecule type" value="Genomic_DNA"/>
</dbReference>
<gene>
    <name evidence="2" type="ORF">L228DRAFT_281037</name>
</gene>
<feature type="compositionally biased region" description="Pro residues" evidence="1">
    <location>
        <begin position="435"/>
        <end position="444"/>
    </location>
</feature>
<evidence type="ECO:0000313" key="3">
    <source>
        <dbReference type="Proteomes" id="UP000076632"/>
    </source>
</evidence>
<evidence type="ECO:0000256" key="1">
    <source>
        <dbReference type="SAM" id="MobiDB-lite"/>
    </source>
</evidence>
<feature type="region of interest" description="Disordered" evidence="1">
    <location>
        <begin position="426"/>
        <end position="445"/>
    </location>
</feature>
<proteinExistence type="predicted"/>
<evidence type="ECO:0000313" key="2">
    <source>
        <dbReference type="EMBL" id="KZF25833.1"/>
    </source>
</evidence>
<name>A0A165J777_XYLHT</name>
<feature type="compositionally biased region" description="Basic and acidic residues" evidence="1">
    <location>
        <begin position="346"/>
        <end position="361"/>
    </location>
</feature>
<feature type="compositionally biased region" description="Basic and acidic residues" evidence="1">
    <location>
        <begin position="306"/>
        <end position="324"/>
    </location>
</feature>
<keyword evidence="3" id="KW-1185">Reference proteome</keyword>
<organism evidence="2 3">
    <name type="scientific">Xylona heveae (strain CBS 132557 / TC161)</name>
    <dbReference type="NCBI Taxonomy" id="1328760"/>
    <lineage>
        <taxon>Eukaryota</taxon>
        <taxon>Fungi</taxon>
        <taxon>Dikarya</taxon>
        <taxon>Ascomycota</taxon>
        <taxon>Pezizomycotina</taxon>
        <taxon>Xylonomycetes</taxon>
        <taxon>Xylonales</taxon>
        <taxon>Xylonaceae</taxon>
        <taxon>Xylona</taxon>
    </lineage>
</organism>
<feature type="region of interest" description="Disordered" evidence="1">
    <location>
        <begin position="463"/>
        <end position="509"/>
    </location>
</feature>
<feature type="compositionally biased region" description="Pro residues" evidence="1">
    <location>
        <begin position="169"/>
        <end position="181"/>
    </location>
</feature>
<dbReference type="InParanoid" id="A0A165J777"/>
<feature type="region of interest" description="Disordered" evidence="1">
    <location>
        <begin position="346"/>
        <end position="421"/>
    </location>
</feature>
<feature type="region of interest" description="Disordered" evidence="1">
    <location>
        <begin position="158"/>
        <end position="183"/>
    </location>
</feature>
<dbReference type="AlphaFoldDB" id="A0A165J777"/>
<dbReference type="GeneID" id="28900997"/>
<dbReference type="Proteomes" id="UP000076632">
    <property type="component" value="Unassembled WGS sequence"/>
</dbReference>
<reference evidence="2 3" key="1">
    <citation type="journal article" date="2016" name="Fungal Biol.">
        <title>The genome of Xylona heveae provides a window into fungal endophytism.</title>
        <authorList>
            <person name="Gazis R."/>
            <person name="Kuo A."/>
            <person name="Riley R."/>
            <person name="LaButti K."/>
            <person name="Lipzen A."/>
            <person name="Lin J."/>
            <person name="Amirebrahimi M."/>
            <person name="Hesse C.N."/>
            <person name="Spatafora J.W."/>
            <person name="Henrissat B."/>
            <person name="Hainaut M."/>
            <person name="Grigoriev I.V."/>
            <person name="Hibbett D.S."/>
        </authorList>
    </citation>
    <scope>NUCLEOTIDE SEQUENCE [LARGE SCALE GENOMIC DNA]</scope>
    <source>
        <strain evidence="2 3">TC161</strain>
    </source>
</reference>